<evidence type="ECO:0000256" key="3">
    <source>
        <dbReference type="PROSITE-ProRule" id="PRU00446"/>
    </source>
</evidence>
<dbReference type="SMART" id="SM00284">
    <property type="entry name" value="OLF"/>
    <property type="match status" value="1"/>
</dbReference>
<sequence>MIIDAENDLDKTRDSLCPQQGGFFDNLRLSVSSYYVFGTLAFAGRCTNIRAVGKPVTHHTRKSTQGAWMKDPLGIMGSETIFVMESYTGRDVLEEFENMAKFKAGITRKTYKLPYQWDGTGGVVYGQYLYYNRANTNFIVKFNLRSGKENAQIRISDYTPRKNTYGWGGYSGVDLAVDENGLWVLWGSTGNSYRLYASKINVQKNSITHTWSLDTEKMSSMGNAFVACGVVYCIDNYSSKSTTINFAYDTKTGKQWNPNIQFTNQYRYNSMVDYNPREKVLYAWDNTKLVTYPITFN</sequence>
<keyword evidence="6" id="KW-1185">Reference proteome</keyword>
<evidence type="ECO:0000313" key="6">
    <source>
        <dbReference type="Proteomes" id="UP001159405"/>
    </source>
</evidence>
<protein>
    <recommendedName>
        <fullName evidence="4">Olfactomedin-like domain-containing protein</fullName>
    </recommendedName>
</protein>
<dbReference type="SUPFAM" id="SSF50998">
    <property type="entry name" value="Quinoprotein alcohol dehydrogenase-like"/>
    <property type="match status" value="1"/>
</dbReference>
<comment type="subcellular location">
    <subcellularLocation>
        <location evidence="1">Secreted</location>
    </subcellularLocation>
</comment>
<dbReference type="PANTHER" id="PTHR23192:SF87">
    <property type="entry name" value="AMASSIN-3"/>
    <property type="match status" value="1"/>
</dbReference>
<dbReference type="Proteomes" id="UP001159405">
    <property type="component" value="Unassembled WGS sequence"/>
</dbReference>
<proteinExistence type="predicted"/>
<dbReference type="EMBL" id="CALNXK010000079">
    <property type="protein sequence ID" value="CAH3146670.1"/>
    <property type="molecule type" value="Genomic_DNA"/>
</dbReference>
<organism evidence="5 6">
    <name type="scientific">Porites lobata</name>
    <dbReference type="NCBI Taxonomy" id="104759"/>
    <lineage>
        <taxon>Eukaryota</taxon>
        <taxon>Metazoa</taxon>
        <taxon>Cnidaria</taxon>
        <taxon>Anthozoa</taxon>
        <taxon>Hexacorallia</taxon>
        <taxon>Scleractinia</taxon>
        <taxon>Fungiina</taxon>
        <taxon>Poritidae</taxon>
        <taxon>Porites</taxon>
    </lineage>
</organism>
<accession>A0ABN8PMZ8</accession>
<evidence type="ECO:0000256" key="1">
    <source>
        <dbReference type="ARBA" id="ARBA00004613"/>
    </source>
</evidence>
<keyword evidence="3" id="KW-1015">Disulfide bond</keyword>
<name>A0ABN8PMZ8_9CNID</name>
<gene>
    <name evidence="5" type="ORF">PLOB_00045226</name>
</gene>
<keyword evidence="2" id="KW-0964">Secreted</keyword>
<comment type="caution">
    <text evidence="5">The sequence shown here is derived from an EMBL/GenBank/DDBJ whole genome shotgun (WGS) entry which is preliminary data.</text>
</comment>
<dbReference type="InterPro" id="IPR003112">
    <property type="entry name" value="Olfac-like_dom"/>
</dbReference>
<dbReference type="InterPro" id="IPR050605">
    <property type="entry name" value="Olfactomedin-like_domain"/>
</dbReference>
<feature type="domain" description="Olfactomedin-like" evidence="4">
    <location>
        <begin position="45"/>
        <end position="297"/>
    </location>
</feature>
<dbReference type="InterPro" id="IPR011047">
    <property type="entry name" value="Quinoprotein_ADH-like_sf"/>
</dbReference>
<dbReference type="Pfam" id="PF02191">
    <property type="entry name" value="OLF"/>
    <property type="match status" value="1"/>
</dbReference>
<reference evidence="5 6" key="1">
    <citation type="submission" date="2022-05" db="EMBL/GenBank/DDBJ databases">
        <authorList>
            <consortium name="Genoscope - CEA"/>
            <person name="William W."/>
        </authorList>
    </citation>
    <scope>NUCLEOTIDE SEQUENCE [LARGE SCALE GENOMIC DNA]</scope>
</reference>
<feature type="disulfide bond" evidence="3">
    <location>
        <begin position="46"/>
        <end position="228"/>
    </location>
</feature>
<dbReference type="PANTHER" id="PTHR23192">
    <property type="entry name" value="OLFACTOMEDIN-RELATED"/>
    <property type="match status" value="1"/>
</dbReference>
<dbReference type="PROSITE" id="PS51132">
    <property type="entry name" value="OLF"/>
    <property type="match status" value="1"/>
</dbReference>
<evidence type="ECO:0000256" key="2">
    <source>
        <dbReference type="ARBA" id="ARBA00022525"/>
    </source>
</evidence>
<evidence type="ECO:0000313" key="5">
    <source>
        <dbReference type="EMBL" id="CAH3146670.1"/>
    </source>
</evidence>
<evidence type="ECO:0000259" key="4">
    <source>
        <dbReference type="PROSITE" id="PS51132"/>
    </source>
</evidence>